<keyword evidence="4" id="KW-1185">Reference proteome</keyword>
<sequence>MRPSLPILKLILLLCALALAAFAALNLMLPRLIDLNSYQAQLTDLLRRELNRPVSMGESQISWTLGPVFTFRDLAIGESPGRGATPAEPFLTAREVSFRLSLLPLLRKRISLNEIDIRQPVIRLSRDREGKLSIDDLLKPPPTPEQEKPALRLHGLKLQGGTLIWRDAAATPDRELAITLSALDLSLDRLAPGRKSTVKLKAQLGDKGEETIALSGSIRLPKTGASPLTTTLNTTLKLSRLDYDRFWPYVGHLIPFPSPGGRSSLELTFKGTWDDLAAKGELLLHQPRLLWPTVFPYPVTPQQARLVFDLKRTPDLLDLPKLQLTLDGFAFRGSVNLSQLRSGDPLLRARGSSDQFDYVTTRSYIPFGIIEDDVADFIRNKIKSGRFKLINGTLDARFSQLVNFGKGDNANTLFIHGTAEDAVISYGPKVPSFNRIHTTLELKGRNFNLPDGRGHFGDSPFTVNGTITEYATDGVPCAYPFTMDITPKPSEVAWLARFVQLDTLSFSGPSSLRLTGAGLIRAYQLSGAWNLTSAAYELAPAVKKPAGMANNLSFSSILSKHETRLSSISYSLPPLQLSANGLFRHDSGPPHLSFELQSNAFFLGPKLPILTAWQQYQPQGTVQVHLLGDGNPEDFGNMQYNGTIRLANASVKPLEGFDPVRAINGTVTFKGNSVQTSRIAVQYGSTPLTVRGRIVNLAQPEAELLISSPRVNLKDFGLAGMELPPVRQFSTHLVFRDQTLGIRALTARMEKSVINADGRYTTAPAPSLFLNIAAPRLDIEELLPLLSISRPAGSPATGKQTAPLLLAGRITAEQGSYRDITFTKLAANVQSDGGVLQLHSLEAGLFDGTLAANGQLVLHRDRSPDWALALRLNRAKSGELFAALDLDREIRGRITVAGNLKATGSTLAQLKQSAYGDLKLDMERGVLRRFNSLSKVFSILNLSQLLSFRLPDMASDGMPFNRITASVALKNGILTTRDFFIESNAMHISMVGTLNVVKEEMDLLIGVQPLQTVDKIISRIPVVGWILTGGDSNLISAYFEAKGSWADPKVAAIPAKSMAKGTLGIFQRIFELPVRLFTDTGEVLIGVGEKKEEDTDTGNKTGQPGRQTP</sequence>
<dbReference type="PANTHER" id="PTHR30441:SF4">
    <property type="entry name" value="PROTEIN ASMA"/>
    <property type="match status" value="1"/>
</dbReference>
<evidence type="ECO:0000256" key="1">
    <source>
        <dbReference type="SAM" id="MobiDB-lite"/>
    </source>
</evidence>
<protein>
    <submittedName>
        <fullName evidence="3">AsmA family protein</fullName>
    </submittedName>
</protein>
<dbReference type="PANTHER" id="PTHR30441">
    <property type="entry name" value="DUF748 DOMAIN-CONTAINING PROTEIN"/>
    <property type="match status" value="1"/>
</dbReference>
<feature type="compositionally biased region" description="Polar residues" evidence="1">
    <location>
        <begin position="1098"/>
        <end position="1109"/>
    </location>
</feature>
<dbReference type="InterPro" id="IPR008023">
    <property type="entry name" value="DUF748"/>
</dbReference>
<proteinExistence type="predicted"/>
<evidence type="ECO:0000313" key="3">
    <source>
        <dbReference type="EMBL" id="CAH2030950.1"/>
    </source>
</evidence>
<dbReference type="Proteomes" id="UP001295463">
    <property type="component" value="Chromosome"/>
</dbReference>
<accession>A0ABN8HH75</accession>
<dbReference type="InterPro" id="IPR025263">
    <property type="entry name" value="YhdP_central"/>
</dbReference>
<dbReference type="EMBL" id="OW150024">
    <property type="protein sequence ID" value="CAH2030950.1"/>
    <property type="molecule type" value="Genomic_DNA"/>
</dbReference>
<feature type="domain" description="YhdP central" evidence="2">
    <location>
        <begin position="810"/>
        <end position="1050"/>
    </location>
</feature>
<dbReference type="Pfam" id="PF05359">
    <property type="entry name" value="DUF748"/>
    <property type="match status" value="1"/>
</dbReference>
<evidence type="ECO:0000259" key="2">
    <source>
        <dbReference type="Pfam" id="PF13116"/>
    </source>
</evidence>
<dbReference type="InterPro" id="IPR052894">
    <property type="entry name" value="AsmA-related"/>
</dbReference>
<reference evidence="3 4" key="1">
    <citation type="submission" date="2022-03" db="EMBL/GenBank/DDBJ databases">
        <authorList>
            <person name="Koch H."/>
        </authorList>
    </citation>
    <scope>NUCLEOTIDE SEQUENCE [LARGE SCALE GENOMIC DNA]</scope>
    <source>
        <strain evidence="3 4">G1</strain>
    </source>
</reference>
<evidence type="ECO:0000313" key="4">
    <source>
        <dbReference type="Proteomes" id="UP001295463"/>
    </source>
</evidence>
<dbReference type="Pfam" id="PF13116">
    <property type="entry name" value="YhdP"/>
    <property type="match status" value="1"/>
</dbReference>
<name>A0ABN8HH75_9BACT</name>
<dbReference type="RefSeq" id="WP_305731817.1">
    <property type="nucleotide sequence ID" value="NZ_OW150024.1"/>
</dbReference>
<gene>
    <name evidence="3" type="ORF">GEAMG1_1136</name>
</gene>
<feature type="region of interest" description="Disordered" evidence="1">
    <location>
        <begin position="1088"/>
        <end position="1109"/>
    </location>
</feature>
<organism evidence="3 4">
    <name type="scientific">Trichlorobacter ammonificans</name>
    <dbReference type="NCBI Taxonomy" id="2916410"/>
    <lineage>
        <taxon>Bacteria</taxon>
        <taxon>Pseudomonadati</taxon>
        <taxon>Thermodesulfobacteriota</taxon>
        <taxon>Desulfuromonadia</taxon>
        <taxon>Geobacterales</taxon>
        <taxon>Geobacteraceae</taxon>
        <taxon>Trichlorobacter</taxon>
    </lineage>
</organism>